<dbReference type="EC" id="6.3.4.18" evidence="5 6"/>
<evidence type="ECO:0000256" key="6">
    <source>
        <dbReference type="RuleBase" id="RU361200"/>
    </source>
</evidence>
<dbReference type="UniPathway" id="UPA00074">
    <property type="reaction ID" value="UER00942"/>
</dbReference>
<evidence type="ECO:0000313" key="10">
    <source>
        <dbReference type="Proteomes" id="UP000194632"/>
    </source>
</evidence>
<comment type="subunit">
    <text evidence="5 6">Homodimer.</text>
</comment>
<dbReference type="AlphaFoldDB" id="A0A243QA73"/>
<feature type="binding site" evidence="5">
    <location>
        <begin position="218"/>
        <end position="221"/>
    </location>
    <ligand>
        <name>ATP</name>
        <dbReference type="ChEBI" id="CHEBI:30616"/>
    </ligand>
</feature>
<evidence type="ECO:0000256" key="7">
    <source>
        <dbReference type="SAM" id="MobiDB-lite"/>
    </source>
</evidence>
<dbReference type="Pfam" id="PF22660">
    <property type="entry name" value="RS_preATP-grasp-like"/>
    <property type="match status" value="1"/>
</dbReference>
<dbReference type="RefSeq" id="WP_086535817.1">
    <property type="nucleotide sequence ID" value="NZ_NGFO01000014.1"/>
</dbReference>
<comment type="function">
    <text evidence="5">Catalyzes the ATP-dependent conversion of 5-aminoimidazole ribonucleotide (AIR) and HCO(3)(-) to N5-carboxyaminoimidazole ribonucleotide (N5-CAIR).</text>
</comment>
<dbReference type="Gene3D" id="3.30.1490.20">
    <property type="entry name" value="ATP-grasp fold, A domain"/>
    <property type="match status" value="1"/>
</dbReference>
<dbReference type="GO" id="GO:0046872">
    <property type="term" value="F:metal ion binding"/>
    <property type="evidence" value="ECO:0007669"/>
    <property type="project" value="InterPro"/>
</dbReference>
<comment type="catalytic activity">
    <reaction evidence="5 6">
        <text>5-amino-1-(5-phospho-beta-D-ribosyl)imidazole + hydrogencarbonate + ATP = 5-carboxyamino-1-(5-phospho-D-ribosyl)imidazole + ADP + phosphate + 2 H(+)</text>
        <dbReference type="Rhea" id="RHEA:19317"/>
        <dbReference type="ChEBI" id="CHEBI:15378"/>
        <dbReference type="ChEBI" id="CHEBI:17544"/>
        <dbReference type="ChEBI" id="CHEBI:30616"/>
        <dbReference type="ChEBI" id="CHEBI:43474"/>
        <dbReference type="ChEBI" id="CHEBI:58730"/>
        <dbReference type="ChEBI" id="CHEBI:137981"/>
        <dbReference type="ChEBI" id="CHEBI:456216"/>
        <dbReference type="EC" id="6.3.4.18"/>
    </reaction>
</comment>
<dbReference type="SUPFAM" id="SSF51246">
    <property type="entry name" value="Rudiment single hybrid motif"/>
    <property type="match status" value="1"/>
</dbReference>
<dbReference type="GO" id="GO:0004638">
    <property type="term" value="F:phosphoribosylaminoimidazole carboxylase activity"/>
    <property type="evidence" value="ECO:0007669"/>
    <property type="project" value="InterPro"/>
</dbReference>
<keyword evidence="1 5" id="KW-0436">Ligase</keyword>
<accession>A0A243QA73</accession>
<comment type="caution">
    <text evidence="9">The sequence shown here is derived from an EMBL/GenBank/DDBJ whole genome shotgun (WGS) entry which is preliminary data.</text>
</comment>
<keyword evidence="2 5" id="KW-0547">Nucleotide-binding</keyword>
<dbReference type="NCBIfam" id="TIGR01161">
    <property type="entry name" value="purK"/>
    <property type="match status" value="1"/>
</dbReference>
<dbReference type="GO" id="GO:0005524">
    <property type="term" value="F:ATP binding"/>
    <property type="evidence" value="ECO:0007669"/>
    <property type="project" value="UniProtKB-UniRule"/>
</dbReference>
<dbReference type="NCBIfam" id="NF004679">
    <property type="entry name" value="PRK06019.1-5"/>
    <property type="match status" value="1"/>
</dbReference>
<evidence type="ECO:0000256" key="2">
    <source>
        <dbReference type="ARBA" id="ARBA00022741"/>
    </source>
</evidence>
<protein>
    <recommendedName>
        <fullName evidence="5 6">N5-carboxyaminoimidazole ribonucleotide synthase</fullName>
        <shortName evidence="5 6">N5-CAIR synthase</shortName>
        <ecNumber evidence="5 6">6.3.4.18</ecNumber>
    </recommendedName>
    <alternativeName>
        <fullName evidence="5 6">5-(carboxyamino)imidazole ribonucleotide synthetase</fullName>
    </alternativeName>
</protein>
<evidence type="ECO:0000256" key="1">
    <source>
        <dbReference type="ARBA" id="ARBA00022598"/>
    </source>
</evidence>
<dbReference type="InterPro" id="IPR054350">
    <property type="entry name" value="PurT/PurK_preATP-grasp"/>
</dbReference>
<dbReference type="SUPFAM" id="SSF56059">
    <property type="entry name" value="Glutathione synthetase ATP-binding domain-like"/>
    <property type="match status" value="1"/>
</dbReference>
<dbReference type="Pfam" id="PF17769">
    <property type="entry name" value="PurK_C"/>
    <property type="match status" value="1"/>
</dbReference>
<dbReference type="SUPFAM" id="SSF52440">
    <property type="entry name" value="PreATP-grasp domain"/>
    <property type="match status" value="1"/>
</dbReference>
<gene>
    <name evidence="5 6" type="primary">purK</name>
    <name evidence="9" type="ORF">CA982_13400</name>
</gene>
<dbReference type="InterPro" id="IPR003135">
    <property type="entry name" value="ATP-grasp_carboxylate-amine"/>
</dbReference>
<dbReference type="Gene3D" id="3.30.470.20">
    <property type="entry name" value="ATP-grasp fold, B domain"/>
    <property type="match status" value="1"/>
</dbReference>
<dbReference type="Pfam" id="PF02222">
    <property type="entry name" value="ATP-grasp"/>
    <property type="match status" value="1"/>
</dbReference>
<dbReference type="InterPro" id="IPR011054">
    <property type="entry name" value="Rudment_hybrid_motif"/>
</dbReference>
<dbReference type="PANTHER" id="PTHR11609:SF5">
    <property type="entry name" value="PHOSPHORIBOSYLAMINOIMIDAZOLE CARBOXYLASE"/>
    <property type="match status" value="1"/>
</dbReference>
<proteinExistence type="inferred from homology"/>
<feature type="domain" description="ATP-grasp" evidence="8">
    <location>
        <begin position="140"/>
        <end position="334"/>
    </location>
</feature>
<dbReference type="HAMAP" id="MF_01928">
    <property type="entry name" value="PurK"/>
    <property type="match status" value="1"/>
</dbReference>
<dbReference type="PANTHER" id="PTHR11609">
    <property type="entry name" value="PURINE BIOSYNTHESIS PROTEIN 6/7, PUR6/7"/>
    <property type="match status" value="1"/>
</dbReference>
<evidence type="ECO:0000256" key="5">
    <source>
        <dbReference type="HAMAP-Rule" id="MF_01928"/>
    </source>
</evidence>
<dbReference type="InterPro" id="IPR011761">
    <property type="entry name" value="ATP-grasp"/>
</dbReference>
<comment type="function">
    <text evidence="6">Catalyzes the ATP-dependent conversion of 5-aminoimidazole ribonucleotide (AIR) and HCO(3)- to N5-carboxyaminoimidazole ribonucleotide (N5-CAIR).</text>
</comment>
<feature type="region of interest" description="Disordered" evidence="7">
    <location>
        <begin position="1"/>
        <end position="38"/>
    </location>
</feature>
<dbReference type="InterPro" id="IPR013815">
    <property type="entry name" value="ATP_grasp_subdomain_1"/>
</dbReference>
<keyword evidence="10" id="KW-1185">Reference proteome</keyword>
<feature type="binding site" evidence="5">
    <location>
        <position position="136"/>
    </location>
    <ligand>
        <name>ATP</name>
        <dbReference type="ChEBI" id="CHEBI:30616"/>
    </ligand>
</feature>
<evidence type="ECO:0000256" key="4">
    <source>
        <dbReference type="ARBA" id="ARBA00022840"/>
    </source>
</evidence>
<evidence type="ECO:0000256" key="3">
    <source>
        <dbReference type="ARBA" id="ARBA00022755"/>
    </source>
</evidence>
<dbReference type="InterPro" id="IPR005875">
    <property type="entry name" value="PurK"/>
</dbReference>
<dbReference type="FunFam" id="3.30.470.20:FF:000029">
    <property type="entry name" value="N5-carboxyaminoimidazole ribonucleotide synthase"/>
    <property type="match status" value="1"/>
</dbReference>
<name>A0A243QA73_9ACTN</name>
<dbReference type="InterPro" id="IPR016185">
    <property type="entry name" value="PreATP-grasp_dom_sf"/>
</dbReference>
<dbReference type="Proteomes" id="UP000194632">
    <property type="component" value="Unassembled WGS sequence"/>
</dbReference>
<keyword evidence="4 5" id="KW-0067">ATP-binding</keyword>
<keyword evidence="3 5" id="KW-0658">Purine biosynthesis</keyword>
<dbReference type="STRING" id="417102.CA982_13400"/>
<reference evidence="9 10" key="1">
    <citation type="submission" date="2017-05" db="EMBL/GenBank/DDBJ databases">
        <title>Biotechnological potential of actinobacteria isolated from South African environments.</title>
        <authorList>
            <person name="Le Roes-Hill M."/>
            <person name="Prins A."/>
            <person name="Durrell K.A."/>
        </authorList>
    </citation>
    <scope>NUCLEOTIDE SEQUENCE [LARGE SCALE GENOMIC DNA]</scope>
    <source>
        <strain evidence="9">BS2</strain>
    </source>
</reference>
<feature type="binding site" evidence="5">
    <location>
        <position position="226"/>
    </location>
    <ligand>
        <name>ATP</name>
        <dbReference type="ChEBI" id="CHEBI:30616"/>
    </ligand>
</feature>
<dbReference type="OrthoDB" id="9804625at2"/>
<comment type="similarity">
    <text evidence="5 6">Belongs to the PurK/PurT family.</text>
</comment>
<feature type="binding site" evidence="5">
    <location>
        <position position="181"/>
    </location>
    <ligand>
        <name>ATP</name>
        <dbReference type="ChEBI" id="CHEBI:30616"/>
    </ligand>
</feature>
<dbReference type="GO" id="GO:0034028">
    <property type="term" value="F:5-(carboxyamino)imidazole ribonucleotide synthase activity"/>
    <property type="evidence" value="ECO:0007669"/>
    <property type="project" value="UniProtKB-UniRule"/>
</dbReference>
<evidence type="ECO:0000259" key="8">
    <source>
        <dbReference type="PROSITE" id="PS50975"/>
    </source>
</evidence>
<dbReference type="NCBIfam" id="NF004680">
    <property type="entry name" value="PRK06019.1-6"/>
    <property type="match status" value="1"/>
</dbReference>
<evidence type="ECO:0000313" key="9">
    <source>
        <dbReference type="EMBL" id="OUC78218.1"/>
    </source>
</evidence>
<comment type="pathway">
    <text evidence="5 6">Purine metabolism; IMP biosynthesis via de novo pathway; 5-amino-1-(5-phospho-D-ribosyl)imidazole-4-carboxylate from 5-amino-1-(5-phospho-D-ribosyl)imidazole (N5-CAIR route): step 1/2.</text>
</comment>
<feature type="binding site" evidence="5">
    <location>
        <begin position="304"/>
        <end position="305"/>
    </location>
    <ligand>
        <name>ATP</name>
        <dbReference type="ChEBI" id="CHEBI:30616"/>
    </ligand>
</feature>
<dbReference type="PROSITE" id="PS50975">
    <property type="entry name" value="ATP_GRASP"/>
    <property type="match status" value="1"/>
</dbReference>
<dbReference type="EMBL" id="NGFO01000014">
    <property type="protein sequence ID" value="OUC78218.1"/>
    <property type="molecule type" value="Genomic_DNA"/>
</dbReference>
<organism evidence="9 10">
    <name type="scientific">Gordonia lacunae</name>
    <dbReference type="NCBI Taxonomy" id="417102"/>
    <lineage>
        <taxon>Bacteria</taxon>
        <taxon>Bacillati</taxon>
        <taxon>Actinomycetota</taxon>
        <taxon>Actinomycetes</taxon>
        <taxon>Mycobacteriales</taxon>
        <taxon>Gordoniaceae</taxon>
        <taxon>Gordonia</taxon>
    </lineage>
</organism>
<dbReference type="GO" id="GO:0006189">
    <property type="term" value="P:'de novo' IMP biosynthetic process"/>
    <property type="evidence" value="ECO:0007669"/>
    <property type="project" value="UniProtKB-UniRule"/>
</dbReference>
<dbReference type="InterPro" id="IPR040686">
    <property type="entry name" value="PurK_C"/>
</dbReference>
<comment type="caution">
    <text evidence="5">Lacks conserved residue(s) required for the propagation of feature annotation.</text>
</comment>
<dbReference type="Gene3D" id="3.40.50.20">
    <property type="match status" value="1"/>
</dbReference>
<dbReference type="GO" id="GO:0005829">
    <property type="term" value="C:cytosol"/>
    <property type="evidence" value="ECO:0007669"/>
    <property type="project" value="TreeGrafter"/>
</dbReference>
<feature type="compositionally biased region" description="Polar residues" evidence="7">
    <location>
        <begin position="27"/>
        <end position="37"/>
    </location>
</feature>
<sequence>MVRVNPREQVDGAVSPSSQVPPVPDTGRTNGRSSGMPTVTMIGGGQLARMTHQAAIALGQCLRVLAASEADPAAQVSADIVVGSHDELDDLRRAAAGSVALTFDHEGVPLAHLRALEAEGVSVLPPSAALHFAQDKLAMRVRLAELGLPVPDFADLSGDRAAARTRLIEFGEANDWAIVVKAVRGGYDGRGVWLVDGAQDALAVFDDYPDDAPGLLAEQKVPMRRELSAMIARSPFGQGGAWPVVETIQRNGQCAVVLAPAPGLDDEVAARAQQMALRLADELGVVGVMAMELFETVDGELVVNELAMRPHNTGHWTMDGAVTSQFEQHLRAVLDYPLGSTAPSAPLTVMANILGAQRAPAMSMDERLHHLMARMPEAKVHLYGKGERPDRKIGHVNIVGREGDSPESVRERAERAAQWMSQATWTDGWDEHS</sequence>
<feature type="compositionally biased region" description="Basic and acidic residues" evidence="7">
    <location>
        <begin position="1"/>
        <end position="10"/>
    </location>
</feature>